<keyword evidence="2" id="KW-1185">Reference proteome</keyword>
<sequence length="107" mass="12914">MSKTNLGNRCVCIVYVFHLCNKEAKYWMEIIKKISNILFTILTKQMIGTLHKNMFLNIDSDKNGENMKYFTLLHDYEEKNYHYRILLSLFKQKLKFFTSNICKLYLK</sequence>
<reference evidence="1 2" key="1">
    <citation type="submission" date="2024-05" db="EMBL/GenBank/DDBJ databases">
        <authorList>
            <person name="Wallberg A."/>
        </authorList>
    </citation>
    <scope>NUCLEOTIDE SEQUENCE [LARGE SCALE GENOMIC DNA]</scope>
</reference>
<dbReference type="EMBL" id="CAXKWB010002675">
    <property type="protein sequence ID" value="CAL4067417.1"/>
    <property type="molecule type" value="Genomic_DNA"/>
</dbReference>
<feature type="non-terminal residue" evidence="1">
    <location>
        <position position="107"/>
    </location>
</feature>
<gene>
    <name evidence="1" type="ORF">MNOR_LOCUS6471</name>
</gene>
<proteinExistence type="predicted"/>
<protein>
    <submittedName>
        <fullName evidence="1">Uncharacterized protein</fullName>
    </submittedName>
</protein>
<comment type="caution">
    <text evidence="1">The sequence shown here is derived from an EMBL/GenBank/DDBJ whole genome shotgun (WGS) entry which is preliminary data.</text>
</comment>
<name>A0AAV2PZ14_MEGNR</name>
<dbReference type="Proteomes" id="UP001497623">
    <property type="component" value="Unassembled WGS sequence"/>
</dbReference>
<evidence type="ECO:0000313" key="2">
    <source>
        <dbReference type="Proteomes" id="UP001497623"/>
    </source>
</evidence>
<organism evidence="1 2">
    <name type="scientific">Meganyctiphanes norvegica</name>
    <name type="common">Northern krill</name>
    <name type="synonym">Thysanopoda norvegica</name>
    <dbReference type="NCBI Taxonomy" id="48144"/>
    <lineage>
        <taxon>Eukaryota</taxon>
        <taxon>Metazoa</taxon>
        <taxon>Ecdysozoa</taxon>
        <taxon>Arthropoda</taxon>
        <taxon>Crustacea</taxon>
        <taxon>Multicrustacea</taxon>
        <taxon>Malacostraca</taxon>
        <taxon>Eumalacostraca</taxon>
        <taxon>Eucarida</taxon>
        <taxon>Euphausiacea</taxon>
        <taxon>Euphausiidae</taxon>
        <taxon>Meganyctiphanes</taxon>
    </lineage>
</organism>
<accession>A0AAV2PZ14</accession>
<dbReference type="AlphaFoldDB" id="A0AAV2PZ14"/>
<evidence type="ECO:0000313" key="1">
    <source>
        <dbReference type="EMBL" id="CAL4067417.1"/>
    </source>
</evidence>